<feature type="signal peptide" evidence="1">
    <location>
        <begin position="1"/>
        <end position="32"/>
    </location>
</feature>
<evidence type="ECO:0000313" key="2">
    <source>
        <dbReference type="EMBL" id="MBM6919782.1"/>
    </source>
</evidence>
<keyword evidence="3" id="KW-1185">Reference proteome</keyword>
<reference evidence="2" key="1">
    <citation type="submission" date="2020-08" db="EMBL/GenBank/DDBJ databases">
        <authorList>
            <person name="Cejkova D."/>
            <person name="Kubasova T."/>
            <person name="Jahodarova E."/>
            <person name="Rychlik I."/>
        </authorList>
    </citation>
    <scope>NUCLEOTIDE SEQUENCE</scope>
    <source>
        <strain evidence="2">An559</strain>
    </source>
</reference>
<evidence type="ECO:0000256" key="1">
    <source>
        <dbReference type="SAM" id="SignalP"/>
    </source>
</evidence>
<protein>
    <submittedName>
        <fullName evidence="2">Uncharacterized protein</fullName>
    </submittedName>
</protein>
<accession>A0A939BD92</accession>
<dbReference type="Proteomes" id="UP000774750">
    <property type="component" value="Unassembled WGS sequence"/>
</dbReference>
<reference evidence="2" key="2">
    <citation type="journal article" date="2021" name="Sci. Rep.">
        <title>The distribution of antibiotic resistance genes in chicken gut microbiota commensals.</title>
        <authorList>
            <person name="Juricova H."/>
            <person name="Matiasovicova J."/>
            <person name="Kubasova T."/>
            <person name="Cejkova D."/>
            <person name="Rychlik I."/>
        </authorList>
    </citation>
    <scope>NUCLEOTIDE SEQUENCE</scope>
    <source>
        <strain evidence="2">An559</strain>
    </source>
</reference>
<proteinExistence type="predicted"/>
<evidence type="ECO:0000313" key="3">
    <source>
        <dbReference type="Proteomes" id="UP000774750"/>
    </source>
</evidence>
<gene>
    <name evidence="2" type="ORF">H6A12_01190</name>
</gene>
<dbReference type="RefSeq" id="WP_204443935.1">
    <property type="nucleotide sequence ID" value="NZ_JACJKY010000001.1"/>
</dbReference>
<dbReference type="EMBL" id="JACJKY010000001">
    <property type="protein sequence ID" value="MBM6919782.1"/>
    <property type="molecule type" value="Genomic_DNA"/>
</dbReference>
<sequence>MKRKMVKKLICTVLTFTLVFCTVAMFPSAASAEPGDPSSFSLRIGSYSFTGRVSANTSKTQASATSSYGIKASVLRASVTLYYSYTKPGSMPPETGYGNAYGTYSNNNVTSVSASAIYNKSYPNYSALHADGEHYMYYSGTSSTQTTRINL</sequence>
<dbReference type="AlphaFoldDB" id="A0A939BD92"/>
<comment type="caution">
    <text evidence="2">The sequence shown here is derived from an EMBL/GenBank/DDBJ whole genome shotgun (WGS) entry which is preliminary data.</text>
</comment>
<feature type="chain" id="PRO_5037819229" evidence="1">
    <location>
        <begin position="33"/>
        <end position="151"/>
    </location>
</feature>
<keyword evidence="1" id="KW-0732">Signal</keyword>
<name>A0A939BD92_9FIRM</name>
<organism evidence="2 3">
    <name type="scientific">Merdimmobilis hominis</name>
    <dbReference type="NCBI Taxonomy" id="2897707"/>
    <lineage>
        <taxon>Bacteria</taxon>
        <taxon>Bacillati</taxon>
        <taxon>Bacillota</taxon>
        <taxon>Clostridia</taxon>
        <taxon>Eubacteriales</taxon>
        <taxon>Oscillospiraceae</taxon>
        <taxon>Merdimmobilis</taxon>
    </lineage>
</organism>